<gene>
    <name evidence="1" type="ORF">DERYTH_LOCUS24088</name>
</gene>
<accession>A0A9N9K014</accession>
<proteinExistence type="predicted"/>
<dbReference type="EMBL" id="CAJVPY010038916">
    <property type="protein sequence ID" value="CAG8804371.1"/>
    <property type="molecule type" value="Genomic_DNA"/>
</dbReference>
<dbReference type="Proteomes" id="UP000789405">
    <property type="component" value="Unassembled WGS sequence"/>
</dbReference>
<comment type="caution">
    <text evidence="1">The sequence shown here is derived from an EMBL/GenBank/DDBJ whole genome shotgun (WGS) entry which is preliminary data.</text>
</comment>
<name>A0A9N9K014_9GLOM</name>
<evidence type="ECO:0000313" key="2">
    <source>
        <dbReference type="Proteomes" id="UP000789405"/>
    </source>
</evidence>
<sequence>LLTEHGNEICPGFFKKPSKSFQHADDPDWIGYGDISMSPYDTAWVAMIP</sequence>
<feature type="non-terminal residue" evidence="1">
    <location>
        <position position="1"/>
    </location>
</feature>
<dbReference type="OrthoDB" id="2343925at2759"/>
<protein>
    <submittedName>
        <fullName evidence="1">18543_t:CDS:1</fullName>
    </submittedName>
</protein>
<organism evidence="1 2">
    <name type="scientific">Dentiscutata erythropus</name>
    <dbReference type="NCBI Taxonomy" id="1348616"/>
    <lineage>
        <taxon>Eukaryota</taxon>
        <taxon>Fungi</taxon>
        <taxon>Fungi incertae sedis</taxon>
        <taxon>Mucoromycota</taxon>
        <taxon>Glomeromycotina</taxon>
        <taxon>Glomeromycetes</taxon>
        <taxon>Diversisporales</taxon>
        <taxon>Gigasporaceae</taxon>
        <taxon>Dentiscutata</taxon>
    </lineage>
</organism>
<reference evidence="1" key="1">
    <citation type="submission" date="2021-06" db="EMBL/GenBank/DDBJ databases">
        <authorList>
            <person name="Kallberg Y."/>
            <person name="Tangrot J."/>
            <person name="Rosling A."/>
        </authorList>
    </citation>
    <scope>NUCLEOTIDE SEQUENCE</scope>
    <source>
        <strain evidence="1">MA453B</strain>
    </source>
</reference>
<keyword evidence="2" id="KW-1185">Reference proteome</keyword>
<dbReference type="AlphaFoldDB" id="A0A9N9K014"/>
<evidence type="ECO:0000313" key="1">
    <source>
        <dbReference type="EMBL" id="CAG8804371.1"/>
    </source>
</evidence>
<feature type="non-terminal residue" evidence="1">
    <location>
        <position position="49"/>
    </location>
</feature>